<dbReference type="Proteomes" id="UP000245999">
    <property type="component" value="Chromosome"/>
</dbReference>
<dbReference type="InterPro" id="IPR027417">
    <property type="entry name" value="P-loop_NTPase"/>
</dbReference>
<dbReference type="InterPro" id="IPR051347">
    <property type="entry name" value="Circadian_clock_KaiC-rel"/>
</dbReference>
<feature type="compositionally biased region" description="Basic residues" evidence="1">
    <location>
        <begin position="130"/>
        <end position="146"/>
    </location>
</feature>
<name>A0A2Z3GGU2_9BACT</name>
<evidence type="ECO:0000313" key="3">
    <source>
        <dbReference type="Proteomes" id="UP000245999"/>
    </source>
</evidence>
<dbReference type="Gene3D" id="3.40.50.300">
    <property type="entry name" value="P-loop containing nucleotide triphosphate hydrolases"/>
    <property type="match status" value="1"/>
</dbReference>
<evidence type="ECO:0000256" key="1">
    <source>
        <dbReference type="SAM" id="MobiDB-lite"/>
    </source>
</evidence>
<evidence type="ECO:0008006" key="4">
    <source>
        <dbReference type="Google" id="ProtNLM"/>
    </source>
</evidence>
<keyword evidence="3" id="KW-1185">Reference proteome</keyword>
<reference evidence="3" key="1">
    <citation type="submission" date="2018-04" db="EMBL/GenBank/DDBJ databases">
        <title>Complete genome of Antarctic heterotrophic bacterium Hymenobacter nivis.</title>
        <authorList>
            <person name="Terashima M."/>
        </authorList>
    </citation>
    <scope>NUCLEOTIDE SEQUENCE [LARGE SCALE GENOMIC DNA]</scope>
    <source>
        <strain evidence="3">NBRC 111535</strain>
    </source>
</reference>
<accession>A0A2Z3GGU2</accession>
<dbReference type="EMBL" id="CP029145">
    <property type="protein sequence ID" value="AWM33079.1"/>
    <property type="molecule type" value="Genomic_DNA"/>
</dbReference>
<dbReference type="PANTHER" id="PTHR42926:SF1">
    <property type="entry name" value="CIRCADIAN CLOCK OSCILLATOR PROTEIN KAIC 1"/>
    <property type="match status" value="1"/>
</dbReference>
<protein>
    <recommendedName>
        <fullName evidence="4">KaiC-like domain-containing protein</fullName>
    </recommendedName>
</protein>
<organism evidence="2 3">
    <name type="scientific">Hymenobacter nivis</name>
    <dbReference type="NCBI Taxonomy" id="1850093"/>
    <lineage>
        <taxon>Bacteria</taxon>
        <taxon>Pseudomonadati</taxon>
        <taxon>Bacteroidota</taxon>
        <taxon>Cytophagia</taxon>
        <taxon>Cytophagales</taxon>
        <taxon>Hymenobacteraceae</taxon>
        <taxon>Hymenobacter</taxon>
    </lineage>
</organism>
<dbReference type="OrthoDB" id="9783783at2"/>
<sequence>MFTALVSGRDGRLDMTGEGVSSLVDTWISVRDLEGIGERNRGLSILKARGLAHSNQVREFVVTPQGVELLDVVVGPTGIITGAGRLAQRAQALAAAAAEQHALNRSGRELERKRRVLEATIGTCAPSSNRGRKRCARRGPLRKGPRPRAMMQPVMKQPRGPNVRLSIPV</sequence>
<gene>
    <name evidence="2" type="ORF">DDQ68_10010</name>
</gene>
<feature type="region of interest" description="Disordered" evidence="1">
    <location>
        <begin position="126"/>
        <end position="169"/>
    </location>
</feature>
<dbReference type="KEGG" id="hnv:DDQ68_10010"/>
<proteinExistence type="predicted"/>
<dbReference type="AlphaFoldDB" id="A0A2Z3GGU2"/>
<dbReference type="PANTHER" id="PTHR42926">
    <property type="match status" value="1"/>
</dbReference>
<evidence type="ECO:0000313" key="2">
    <source>
        <dbReference type="EMBL" id="AWM33079.1"/>
    </source>
</evidence>